<accession>A0A6V7BP20</accession>
<dbReference type="PROSITE" id="PS51192">
    <property type="entry name" value="HELICASE_ATP_BIND_1"/>
    <property type="match status" value="1"/>
</dbReference>
<dbReference type="AlphaFoldDB" id="A0A6V7BP20"/>
<evidence type="ECO:0000256" key="4">
    <source>
        <dbReference type="ARBA" id="ARBA00022840"/>
    </source>
</evidence>
<dbReference type="Pfam" id="PF00271">
    <property type="entry name" value="Helicase_C"/>
    <property type="match status" value="1"/>
</dbReference>
<dbReference type="PROSITE" id="PS51194">
    <property type="entry name" value="HELICASE_CTER"/>
    <property type="match status" value="1"/>
</dbReference>
<dbReference type="PANTHER" id="PTHR47959:SF13">
    <property type="entry name" value="ATP-DEPENDENT RNA HELICASE RHLE"/>
    <property type="match status" value="1"/>
</dbReference>
<keyword evidence="1 6" id="KW-0547">Nucleotide-binding</keyword>
<organism evidence="10">
    <name type="scientific">Xanthomonas hortorum pv. pelargonii</name>
    <dbReference type="NCBI Taxonomy" id="453602"/>
    <lineage>
        <taxon>Bacteria</taxon>
        <taxon>Pseudomonadati</taxon>
        <taxon>Pseudomonadota</taxon>
        <taxon>Gammaproteobacteria</taxon>
        <taxon>Lysobacterales</taxon>
        <taxon>Lysobacteraceae</taxon>
        <taxon>Xanthomonas</taxon>
    </lineage>
</organism>
<dbReference type="PANTHER" id="PTHR47959">
    <property type="entry name" value="ATP-DEPENDENT RNA HELICASE RHLE-RELATED"/>
    <property type="match status" value="1"/>
</dbReference>
<dbReference type="InterPro" id="IPR044742">
    <property type="entry name" value="DEAD/DEAH_RhlB"/>
</dbReference>
<evidence type="ECO:0000259" key="9">
    <source>
        <dbReference type="PROSITE" id="PS51194"/>
    </source>
</evidence>
<dbReference type="InterPro" id="IPR001650">
    <property type="entry name" value="Helicase_C-like"/>
</dbReference>
<feature type="domain" description="Helicase ATP-binding" evidence="8">
    <location>
        <begin position="48"/>
        <end position="224"/>
    </location>
</feature>
<evidence type="ECO:0000256" key="6">
    <source>
        <dbReference type="RuleBase" id="RU000492"/>
    </source>
</evidence>
<keyword evidence="3 6" id="KW-0347">Helicase</keyword>
<dbReference type="Pfam" id="PF00270">
    <property type="entry name" value="DEAD"/>
    <property type="match status" value="1"/>
</dbReference>
<dbReference type="PROSITE" id="PS00039">
    <property type="entry name" value="DEAD_ATP_HELICASE"/>
    <property type="match status" value="1"/>
</dbReference>
<feature type="domain" description="Helicase C-terminal" evidence="9">
    <location>
        <begin position="247"/>
        <end position="395"/>
    </location>
</feature>
<feature type="region of interest" description="Disordered" evidence="7">
    <location>
        <begin position="395"/>
        <end position="441"/>
    </location>
</feature>
<dbReference type="Gene3D" id="3.40.50.300">
    <property type="entry name" value="P-loop containing nucleotide triphosphate hydrolases"/>
    <property type="match status" value="2"/>
</dbReference>
<dbReference type="EMBL" id="LR828261">
    <property type="protein sequence ID" value="CAD0304005.1"/>
    <property type="molecule type" value="Genomic_DNA"/>
</dbReference>
<dbReference type="GO" id="GO:0016787">
    <property type="term" value="F:hydrolase activity"/>
    <property type="evidence" value="ECO:0007669"/>
    <property type="project" value="UniProtKB-KW"/>
</dbReference>
<sequence>MQLAPPILDNVRMSFSYLSLSPQLQPFFDTALTRAGHHTPTPIQQQAIPPMLQGRDLIAMAQTGSGKTLAYALPLLQQRCLAPESAPRVLGALVLVPTRELAAQVEDTLSQLAAHLPRRLKIVAATGGSSINPQLLALRGGADIVVATPGRLLDLVDHNALRLSEVATLVLDEADRLLELGFGAELDRILALLPAQRQSVLFSATFPAGIASLAKRRLRDPLRITIAATPQAAPAIEQRAIAVDAGQRTQLLRHLLQEHGWSHVLVFVASRHTADKVAEKLTKTGINAQPLHGELSQGRRERTLYAFKQREVQVLVATDLAGRGIDIDALPVVVNYDLPRSTVDYTHRIGRTARAGASGVAISFVSAESQPQWRLIEKRQGLRVPTSVVAGFEPTLATDAPATETPNTDTRVPDDNGGIKGKRPSKKDKLRAAAAQAGKPD</sequence>
<evidence type="ECO:0000259" key="8">
    <source>
        <dbReference type="PROSITE" id="PS51192"/>
    </source>
</evidence>
<protein>
    <submittedName>
        <fullName evidence="10">ATP-dependent RNA helicase RhlE</fullName>
    </submittedName>
</protein>
<reference evidence="10" key="1">
    <citation type="submission" date="2020-07" db="EMBL/GenBank/DDBJ databases">
        <authorList>
            <person name="Pothier F. J."/>
        </authorList>
    </citation>
    <scope>NUCLEOTIDE SEQUENCE</scope>
    <source>
        <strain evidence="10">CFBP 2533</strain>
    </source>
</reference>
<evidence type="ECO:0000256" key="5">
    <source>
        <dbReference type="ARBA" id="ARBA00038437"/>
    </source>
</evidence>
<dbReference type="CDD" id="cd18787">
    <property type="entry name" value="SF2_C_DEAD"/>
    <property type="match status" value="1"/>
</dbReference>
<comment type="similarity">
    <text evidence="5 6">Belongs to the DEAD box helicase family.</text>
</comment>
<evidence type="ECO:0000256" key="2">
    <source>
        <dbReference type="ARBA" id="ARBA00022801"/>
    </source>
</evidence>
<dbReference type="GO" id="GO:0003676">
    <property type="term" value="F:nucleic acid binding"/>
    <property type="evidence" value="ECO:0007669"/>
    <property type="project" value="InterPro"/>
</dbReference>
<dbReference type="GO" id="GO:0005524">
    <property type="term" value="F:ATP binding"/>
    <property type="evidence" value="ECO:0007669"/>
    <property type="project" value="UniProtKB-KW"/>
</dbReference>
<dbReference type="EMBL" id="LR828261">
    <property type="protein sequence ID" value="CAD0304014.1"/>
    <property type="molecule type" value="Genomic_DNA"/>
</dbReference>
<dbReference type="InterPro" id="IPR027417">
    <property type="entry name" value="P-loop_NTPase"/>
</dbReference>
<keyword evidence="4 6" id="KW-0067">ATP-binding</keyword>
<evidence type="ECO:0000313" key="10">
    <source>
        <dbReference type="EMBL" id="CAD0304014.1"/>
    </source>
</evidence>
<name>A0A6V7BP20_9XANT</name>
<evidence type="ECO:0000256" key="3">
    <source>
        <dbReference type="ARBA" id="ARBA00022806"/>
    </source>
</evidence>
<dbReference type="InterPro" id="IPR050079">
    <property type="entry name" value="DEAD_box_RNA_helicase"/>
</dbReference>
<dbReference type="SMART" id="SM00490">
    <property type="entry name" value="HELICc"/>
    <property type="match status" value="1"/>
</dbReference>
<dbReference type="GO" id="GO:0003724">
    <property type="term" value="F:RNA helicase activity"/>
    <property type="evidence" value="ECO:0007669"/>
    <property type="project" value="UniProtKB-ARBA"/>
</dbReference>
<dbReference type="InterPro" id="IPR014001">
    <property type="entry name" value="Helicase_ATP-bd"/>
</dbReference>
<keyword evidence="2 6" id="KW-0378">Hydrolase</keyword>
<dbReference type="GO" id="GO:0005829">
    <property type="term" value="C:cytosol"/>
    <property type="evidence" value="ECO:0007669"/>
    <property type="project" value="TreeGrafter"/>
</dbReference>
<feature type="compositionally biased region" description="Basic residues" evidence="7">
    <location>
        <begin position="420"/>
        <end position="429"/>
    </location>
</feature>
<dbReference type="InterPro" id="IPR000629">
    <property type="entry name" value="RNA-helicase_DEAD-box_CS"/>
</dbReference>
<dbReference type="InterPro" id="IPR011545">
    <property type="entry name" value="DEAD/DEAH_box_helicase_dom"/>
</dbReference>
<evidence type="ECO:0000256" key="7">
    <source>
        <dbReference type="SAM" id="MobiDB-lite"/>
    </source>
</evidence>
<dbReference type="SMART" id="SM00487">
    <property type="entry name" value="DEXDc"/>
    <property type="match status" value="1"/>
</dbReference>
<gene>
    <name evidence="10" type="primary">rhlE_1</name>
    <name evidence="10" type="ORF">CFBP2533_05090</name>
</gene>
<evidence type="ECO:0000256" key="1">
    <source>
        <dbReference type="ARBA" id="ARBA00022741"/>
    </source>
</evidence>
<proteinExistence type="inferred from homology"/>
<dbReference type="CDD" id="cd00268">
    <property type="entry name" value="DEADc"/>
    <property type="match status" value="1"/>
</dbReference>
<dbReference type="SUPFAM" id="SSF52540">
    <property type="entry name" value="P-loop containing nucleoside triphosphate hydrolases"/>
    <property type="match status" value="1"/>
</dbReference>